<dbReference type="InterPro" id="IPR011330">
    <property type="entry name" value="Glyco_hydro/deAcase_b/a-brl"/>
</dbReference>
<evidence type="ECO:0000313" key="3">
    <source>
        <dbReference type="Proteomes" id="UP000075304"/>
    </source>
</evidence>
<comment type="subunit">
    <text evidence="1">Forms a complex composed of PxpA, PxpB and PxpC.</text>
</comment>
<name>A0A150KGM5_HEYCO</name>
<comment type="caution">
    <text evidence="2">The sequence shown here is derived from an EMBL/GenBank/DDBJ whole genome shotgun (WGS) entry which is preliminary data.</text>
</comment>
<comment type="similarity">
    <text evidence="1">Belongs to the LamB/PxpA family.</text>
</comment>
<dbReference type="EMBL" id="LQYI01000034">
    <property type="protein sequence ID" value="KYC71248.1"/>
    <property type="molecule type" value="Genomic_DNA"/>
</dbReference>
<dbReference type="GO" id="GO:0005975">
    <property type="term" value="P:carbohydrate metabolic process"/>
    <property type="evidence" value="ECO:0007669"/>
    <property type="project" value="InterPro"/>
</dbReference>
<dbReference type="Proteomes" id="UP000075304">
    <property type="component" value="Unassembled WGS sequence"/>
</dbReference>
<evidence type="ECO:0000256" key="1">
    <source>
        <dbReference type="HAMAP-Rule" id="MF_00691"/>
    </source>
</evidence>
<dbReference type="GO" id="GO:0005524">
    <property type="term" value="F:ATP binding"/>
    <property type="evidence" value="ECO:0007669"/>
    <property type="project" value="UniProtKB-UniRule"/>
</dbReference>
<dbReference type="PATRIC" id="fig|1398.25.peg.2155"/>
<dbReference type="Pfam" id="PF03746">
    <property type="entry name" value="LamB_YcsF"/>
    <property type="match status" value="1"/>
</dbReference>
<dbReference type="NCBIfam" id="NF003816">
    <property type="entry name" value="PRK05406.1-5"/>
    <property type="match status" value="1"/>
</dbReference>
<dbReference type="GeneID" id="29814788"/>
<dbReference type="PANTHER" id="PTHR30292:SF0">
    <property type="entry name" value="5-OXOPROLINASE SUBUNIT A"/>
    <property type="match status" value="1"/>
</dbReference>
<dbReference type="EC" id="3.5.2.9" evidence="1"/>
<dbReference type="RefSeq" id="WP_029141867.1">
    <property type="nucleotide sequence ID" value="NZ_CP051674.1"/>
</dbReference>
<sequence length="255" mass="27364">MLSVDLNCDMGESFGAYTIGRDEEILDLVTSANIACGFHAGDPAVMRKTVRMAAEKGIGIGAHPGLPDLMGFGRRNMQISPQEAYDMTIYQVGALAAFAKAEGSTVRHVKPHGALYNMAAKDPNLAEAIAEAVYDVSPGLILFGLAGSELVKAGEKAGLKTASEVFADRTYQQDGSLTPRREPNALIEDRETAAKQVIRMIKEGVVTSVQGEDVSVRADTICIHGDGRQALAFAEFIRQSLEREGIKIEKISHLS</sequence>
<dbReference type="InterPro" id="IPR005501">
    <property type="entry name" value="LamB/YcsF/PxpA-like"/>
</dbReference>
<comment type="function">
    <text evidence="1">Catalyzes the cleavage of 5-oxoproline to form L-glutamate coupled to the hydrolysis of ATP to ADP and inorganic phosphate.</text>
</comment>
<keyword evidence="1" id="KW-0067">ATP-binding</keyword>
<dbReference type="GO" id="GO:0017168">
    <property type="term" value="F:5-oxoprolinase (ATP-hydrolyzing) activity"/>
    <property type="evidence" value="ECO:0007669"/>
    <property type="project" value="UniProtKB-UniRule"/>
</dbReference>
<dbReference type="HAMAP" id="MF_00691">
    <property type="entry name" value="PxpA"/>
    <property type="match status" value="1"/>
</dbReference>
<dbReference type="SUPFAM" id="SSF88713">
    <property type="entry name" value="Glycoside hydrolase/deacetylase"/>
    <property type="match status" value="1"/>
</dbReference>
<accession>A0A150KGM5</accession>
<reference evidence="2 3" key="1">
    <citation type="submission" date="2016-01" db="EMBL/GenBank/DDBJ databases">
        <title>Genome Sequences of Twelve Sporeforming Bacillus Species Isolated from Foods.</title>
        <authorList>
            <person name="Berendsen E.M."/>
            <person name="Wells-Bennik M.H."/>
            <person name="Krawcyk A.O."/>
            <person name="De Jong A."/>
            <person name="Holsappel S."/>
            <person name="Eijlander R.T."/>
            <person name="Kuipers O.P."/>
        </authorList>
    </citation>
    <scope>NUCLEOTIDE SEQUENCE [LARGE SCALE GENOMIC DNA]</scope>
    <source>
        <strain evidence="2 3">B4099</strain>
    </source>
</reference>
<dbReference type="NCBIfam" id="NF003814">
    <property type="entry name" value="PRK05406.1-3"/>
    <property type="match status" value="1"/>
</dbReference>
<evidence type="ECO:0000313" key="2">
    <source>
        <dbReference type="EMBL" id="KYC71248.1"/>
    </source>
</evidence>
<organism evidence="2 3">
    <name type="scientific">Heyndrickxia coagulans</name>
    <name type="common">Weizmannia coagulans</name>
    <dbReference type="NCBI Taxonomy" id="1398"/>
    <lineage>
        <taxon>Bacteria</taxon>
        <taxon>Bacillati</taxon>
        <taxon>Bacillota</taxon>
        <taxon>Bacilli</taxon>
        <taxon>Bacillales</taxon>
        <taxon>Bacillaceae</taxon>
        <taxon>Heyndrickxia</taxon>
    </lineage>
</organism>
<dbReference type="CDD" id="cd10787">
    <property type="entry name" value="LamB_YcsF_like"/>
    <property type="match status" value="1"/>
</dbReference>
<protein>
    <recommendedName>
        <fullName evidence="1">5-oxoprolinase subunit A</fullName>
        <shortName evidence="1">5-OPase subunit A</shortName>
        <ecNumber evidence="1">3.5.2.9</ecNumber>
    </recommendedName>
    <alternativeName>
        <fullName evidence="1">5-oxoprolinase (ATP-hydrolyzing) subunit A</fullName>
    </alternativeName>
</protein>
<dbReference type="Gene3D" id="3.20.20.370">
    <property type="entry name" value="Glycoside hydrolase/deacetylase"/>
    <property type="match status" value="1"/>
</dbReference>
<keyword evidence="1" id="KW-0547">Nucleotide-binding</keyword>
<comment type="catalytic activity">
    <reaction evidence="1">
        <text>5-oxo-L-proline + ATP + 2 H2O = L-glutamate + ADP + phosphate + H(+)</text>
        <dbReference type="Rhea" id="RHEA:10348"/>
        <dbReference type="ChEBI" id="CHEBI:15377"/>
        <dbReference type="ChEBI" id="CHEBI:15378"/>
        <dbReference type="ChEBI" id="CHEBI:29985"/>
        <dbReference type="ChEBI" id="CHEBI:30616"/>
        <dbReference type="ChEBI" id="CHEBI:43474"/>
        <dbReference type="ChEBI" id="CHEBI:58402"/>
        <dbReference type="ChEBI" id="CHEBI:456216"/>
        <dbReference type="EC" id="3.5.2.9"/>
    </reaction>
</comment>
<proteinExistence type="inferred from homology"/>
<dbReference type="PANTHER" id="PTHR30292">
    <property type="entry name" value="UNCHARACTERIZED PROTEIN YBGL-RELATED"/>
    <property type="match status" value="1"/>
</dbReference>
<keyword evidence="1" id="KW-0378">Hydrolase</keyword>
<dbReference type="AlphaFoldDB" id="A0A150KGM5"/>
<gene>
    <name evidence="1" type="primary">pxpA</name>
    <name evidence="2" type="ORF">B4099_1852</name>
</gene>